<dbReference type="RefSeq" id="WP_066267515.1">
    <property type="nucleotide sequence ID" value="NZ_JARMAB010000008.1"/>
</dbReference>
<sequence>MDSHTLSSIMEAVHELLPHGASLAITDEKQYICYKPGSQIDLKIQPGDLIKEGTASHKALSLKHRVEAYVDRGIFGVSYFGMSFPLLDASGPRGCVTVILRKKPNPLPPSFLTVKTEDRWIPVPMNQIMFLEALSRKTMIHAENVKGNHKLNLSEVEWQLPDHLFIRCHRSYIVNVTFISEIHPDSHSTFVLIMKDGTRIPVSQSYSSYFRKMLCF</sequence>
<evidence type="ECO:0000313" key="3">
    <source>
        <dbReference type="Proteomes" id="UP001341444"/>
    </source>
</evidence>
<dbReference type="Pfam" id="PF04397">
    <property type="entry name" value="LytTR"/>
    <property type="match status" value="1"/>
</dbReference>
<dbReference type="Proteomes" id="UP001341444">
    <property type="component" value="Unassembled WGS sequence"/>
</dbReference>
<protein>
    <submittedName>
        <fullName evidence="2">LytTR family DNA-binding domain-containing protein</fullName>
    </submittedName>
</protein>
<name>A0ABU6MDV4_9BACI</name>
<dbReference type="SMART" id="SM00850">
    <property type="entry name" value="LytTR"/>
    <property type="match status" value="1"/>
</dbReference>
<comment type="caution">
    <text evidence="2">The sequence shown here is derived from an EMBL/GenBank/DDBJ whole genome shotgun (WGS) entry which is preliminary data.</text>
</comment>
<keyword evidence="2" id="KW-0238">DNA-binding</keyword>
<dbReference type="PROSITE" id="PS50930">
    <property type="entry name" value="HTH_LYTTR"/>
    <property type="match status" value="1"/>
</dbReference>
<evidence type="ECO:0000259" key="1">
    <source>
        <dbReference type="PROSITE" id="PS50930"/>
    </source>
</evidence>
<reference evidence="2 3" key="1">
    <citation type="submission" date="2023-03" db="EMBL/GenBank/DDBJ databases">
        <title>Bacillus Genome Sequencing.</title>
        <authorList>
            <person name="Dunlap C."/>
        </authorList>
    </citation>
    <scope>NUCLEOTIDE SEQUENCE [LARGE SCALE GENOMIC DNA]</scope>
    <source>
        <strain evidence="2 3">B-23453</strain>
    </source>
</reference>
<dbReference type="EMBL" id="JARMAB010000008">
    <property type="protein sequence ID" value="MED1202842.1"/>
    <property type="molecule type" value="Genomic_DNA"/>
</dbReference>
<dbReference type="GO" id="GO:0003677">
    <property type="term" value="F:DNA binding"/>
    <property type="evidence" value="ECO:0007669"/>
    <property type="project" value="UniProtKB-KW"/>
</dbReference>
<dbReference type="Gene3D" id="2.40.50.40">
    <property type="match status" value="1"/>
</dbReference>
<keyword evidence="3" id="KW-1185">Reference proteome</keyword>
<dbReference type="PANTHER" id="PTHR37299:SF4">
    <property type="entry name" value="TRANSCRIPTIONAL REGULATOR"/>
    <property type="match status" value="1"/>
</dbReference>
<feature type="domain" description="HTH LytTR-type" evidence="1">
    <location>
        <begin position="112"/>
        <end position="216"/>
    </location>
</feature>
<dbReference type="InterPro" id="IPR007492">
    <property type="entry name" value="LytTR_DNA-bd_dom"/>
</dbReference>
<dbReference type="InterPro" id="IPR046947">
    <property type="entry name" value="LytR-like"/>
</dbReference>
<gene>
    <name evidence="2" type="ORF">P4T90_07015</name>
</gene>
<organism evidence="2 3">
    <name type="scientific">Heyndrickxia acidicola</name>
    <dbReference type="NCBI Taxonomy" id="209389"/>
    <lineage>
        <taxon>Bacteria</taxon>
        <taxon>Bacillati</taxon>
        <taxon>Bacillota</taxon>
        <taxon>Bacilli</taxon>
        <taxon>Bacillales</taxon>
        <taxon>Bacillaceae</taxon>
        <taxon>Heyndrickxia</taxon>
    </lineage>
</organism>
<proteinExistence type="predicted"/>
<dbReference type="Gene3D" id="2.20.25.10">
    <property type="match status" value="1"/>
</dbReference>
<dbReference type="PANTHER" id="PTHR37299">
    <property type="entry name" value="TRANSCRIPTIONAL REGULATOR-RELATED"/>
    <property type="match status" value="1"/>
</dbReference>
<evidence type="ECO:0000313" key="2">
    <source>
        <dbReference type="EMBL" id="MED1202842.1"/>
    </source>
</evidence>
<accession>A0ABU6MDV4</accession>